<reference evidence="1" key="1">
    <citation type="submission" date="2022-12" db="EMBL/GenBank/DDBJ databases">
        <title>Genome Sequence of Lasiodiplodia mahajangana.</title>
        <authorList>
            <person name="Buettner E."/>
        </authorList>
    </citation>
    <scope>NUCLEOTIDE SEQUENCE</scope>
    <source>
        <strain evidence="1">VT137</strain>
    </source>
</reference>
<comment type="caution">
    <text evidence="1">The sequence shown here is derived from an EMBL/GenBank/DDBJ whole genome shotgun (WGS) entry which is preliminary data.</text>
</comment>
<accession>A0ACC2JY33</accession>
<gene>
    <name evidence="1" type="ORF">O1611_g1232</name>
</gene>
<dbReference type="Proteomes" id="UP001153332">
    <property type="component" value="Unassembled WGS sequence"/>
</dbReference>
<dbReference type="EMBL" id="JAPUUL010000135">
    <property type="protein sequence ID" value="KAJ8132397.1"/>
    <property type="molecule type" value="Genomic_DNA"/>
</dbReference>
<sequence>MKRRRRENLQQVAAMVAEAGPDVLSLLGKEGEGENPDPAVTSSDIESETDDEQISDELTNVAICKEPVRRSSRLKGKQ</sequence>
<keyword evidence="2" id="KW-1185">Reference proteome</keyword>
<protein>
    <submittedName>
        <fullName evidence="1">Uncharacterized protein</fullName>
    </submittedName>
</protein>
<evidence type="ECO:0000313" key="1">
    <source>
        <dbReference type="EMBL" id="KAJ8132397.1"/>
    </source>
</evidence>
<organism evidence="1 2">
    <name type="scientific">Lasiodiplodia mahajangana</name>
    <dbReference type="NCBI Taxonomy" id="1108764"/>
    <lineage>
        <taxon>Eukaryota</taxon>
        <taxon>Fungi</taxon>
        <taxon>Dikarya</taxon>
        <taxon>Ascomycota</taxon>
        <taxon>Pezizomycotina</taxon>
        <taxon>Dothideomycetes</taxon>
        <taxon>Dothideomycetes incertae sedis</taxon>
        <taxon>Botryosphaeriales</taxon>
        <taxon>Botryosphaeriaceae</taxon>
        <taxon>Lasiodiplodia</taxon>
    </lineage>
</organism>
<name>A0ACC2JY33_9PEZI</name>
<evidence type="ECO:0000313" key="2">
    <source>
        <dbReference type="Proteomes" id="UP001153332"/>
    </source>
</evidence>
<proteinExistence type="predicted"/>